<dbReference type="SUPFAM" id="SSF52058">
    <property type="entry name" value="L domain-like"/>
    <property type="match status" value="1"/>
</dbReference>
<dbReference type="Pfam" id="PF00307">
    <property type="entry name" value="CH"/>
    <property type="match status" value="1"/>
</dbReference>
<dbReference type="Ensembl" id="ENSCMMT00000001055.1">
    <property type="protein sequence ID" value="ENSCMMP00000000928.1"/>
    <property type="gene ID" value="ENSCMMG00000000481.1"/>
</dbReference>
<dbReference type="Proteomes" id="UP000694556">
    <property type="component" value="Chromosome 1"/>
</dbReference>
<dbReference type="CDD" id="cd21271">
    <property type="entry name" value="CH_LRCH2"/>
    <property type="match status" value="1"/>
</dbReference>
<dbReference type="InterPro" id="IPR036872">
    <property type="entry name" value="CH_dom_sf"/>
</dbReference>
<dbReference type="PROSITE" id="PS50021">
    <property type="entry name" value="CH"/>
    <property type="match status" value="1"/>
</dbReference>
<dbReference type="InterPro" id="IPR050216">
    <property type="entry name" value="LRR_domain-containing"/>
</dbReference>
<sequence length="681" mass="77183">MCFVSLQVALEFPMYFNVMSRCGIGKNWRTHPHGCQEETLDILNHSNNLSKNRLTEIPTELCHFVSLETLNLYHNCIKVIPDAIVNLQMLTYLNLSRNQLSSLPACLCGLPLKVLIASNNKLGSLPEEIGQLKQLMELDVSCNEITALPQQIGQLKSLKELNVRRNYLEVLPPELVQLPLVKFDFSCNKVLVIPICFRKMVQLQVLLLDNNPLQSPPAQICTKGKVHIFKYLTVQACQIKTADSLYLNAMEQPHLPQPVEESIDDIYPNKKDSDSGVGSDNGDKRLSATEPSDEDTISFNVPMSDIVEEDQVIKEDPGHHANSRKVEFHQGSSHLIVNDKSRETGSQFDESDALTTEFMSYIKSRAAECDELLRIEEDAQWQTEEIINLSEEQTADIAMIEQLREAVDLLQDPNRLSMDISESSDVNLYPMEPATALEFQESTVNGQMQMEMSSLGQKENAEEELEFQRRRELIMEKAKNEVRTCEQGEKWPLSQNDLIVWNTSGQTSHNENKDKSPTMSPTANNAIPFGLKPRSVFLRPQRNLESIDPQFTIRRKMEQMREERELVEQLRENIETRLKICLPEDLGSALMDGVVLCHLVNHVRPRSVASIHVPSPAVPKLSMAKCRRNVENFLDACRKLGIPEEKLCLPHHILEEKGLVKVSITVQALLDVTTVKQALFT</sequence>
<dbReference type="InterPro" id="IPR003591">
    <property type="entry name" value="Leu-rich_rpt_typical-subtyp"/>
</dbReference>
<reference evidence="5" key="2">
    <citation type="submission" date="2025-08" db="UniProtKB">
        <authorList>
            <consortium name="Ensembl"/>
        </authorList>
    </citation>
    <scope>IDENTIFICATION</scope>
</reference>
<dbReference type="PANTHER" id="PTHR48051:SF38">
    <property type="entry name" value="LEUCINE RICH REPEATS AND CALPONIN HOMOLOGY DOMAIN CONTAINING 1"/>
    <property type="match status" value="1"/>
</dbReference>
<feature type="domain" description="Calponin-homology (CH)" evidence="4">
    <location>
        <begin position="560"/>
        <end position="673"/>
    </location>
</feature>
<dbReference type="InterPro" id="IPR001715">
    <property type="entry name" value="CH_dom"/>
</dbReference>
<evidence type="ECO:0000256" key="3">
    <source>
        <dbReference type="SAM" id="MobiDB-lite"/>
    </source>
</evidence>
<dbReference type="AlphaFoldDB" id="A0A8C3B8A6"/>
<evidence type="ECO:0000313" key="6">
    <source>
        <dbReference type="Proteomes" id="UP000694556"/>
    </source>
</evidence>
<protein>
    <submittedName>
        <fullName evidence="5">Leucine rich repeats and calponin homology domain containing 1</fullName>
    </submittedName>
</protein>
<evidence type="ECO:0000313" key="5">
    <source>
        <dbReference type="Ensembl" id="ENSCMMP00000000928.1"/>
    </source>
</evidence>
<proteinExistence type="predicted"/>
<keyword evidence="6" id="KW-1185">Reference proteome</keyword>
<name>A0A8C3B8A6_CAIMO</name>
<dbReference type="Gene3D" id="3.80.10.10">
    <property type="entry name" value="Ribonuclease Inhibitor"/>
    <property type="match status" value="1"/>
</dbReference>
<keyword evidence="1" id="KW-0433">Leucine-rich repeat</keyword>
<dbReference type="SUPFAM" id="SSF47576">
    <property type="entry name" value="Calponin-homology domain, CH-domain"/>
    <property type="match status" value="1"/>
</dbReference>
<dbReference type="FunFam" id="1.10.418.10:FF:000021">
    <property type="entry name" value="Leucine-rich repeat and calponin homology domain-containing protein 1 isoform 3"/>
    <property type="match status" value="1"/>
</dbReference>
<dbReference type="InterPro" id="IPR032675">
    <property type="entry name" value="LRR_dom_sf"/>
</dbReference>
<dbReference type="PROSITE" id="PS51450">
    <property type="entry name" value="LRR"/>
    <property type="match status" value="2"/>
</dbReference>
<evidence type="ECO:0000256" key="1">
    <source>
        <dbReference type="ARBA" id="ARBA00022614"/>
    </source>
</evidence>
<organism evidence="5 6">
    <name type="scientific">Cairina moschata</name>
    <name type="common">Muscovy duck</name>
    <dbReference type="NCBI Taxonomy" id="8855"/>
    <lineage>
        <taxon>Eukaryota</taxon>
        <taxon>Metazoa</taxon>
        <taxon>Chordata</taxon>
        <taxon>Craniata</taxon>
        <taxon>Vertebrata</taxon>
        <taxon>Euteleostomi</taxon>
        <taxon>Archelosauria</taxon>
        <taxon>Archosauria</taxon>
        <taxon>Dinosauria</taxon>
        <taxon>Saurischia</taxon>
        <taxon>Theropoda</taxon>
        <taxon>Coelurosauria</taxon>
        <taxon>Aves</taxon>
        <taxon>Neognathae</taxon>
        <taxon>Galloanserae</taxon>
        <taxon>Anseriformes</taxon>
        <taxon>Anatidae</taxon>
        <taxon>Anatinae</taxon>
        <taxon>Cairina</taxon>
    </lineage>
</organism>
<dbReference type="Gene3D" id="1.10.418.10">
    <property type="entry name" value="Calponin-like domain"/>
    <property type="match status" value="1"/>
</dbReference>
<evidence type="ECO:0000256" key="2">
    <source>
        <dbReference type="ARBA" id="ARBA00022737"/>
    </source>
</evidence>
<feature type="region of interest" description="Disordered" evidence="3">
    <location>
        <begin position="264"/>
        <end position="302"/>
    </location>
</feature>
<feature type="region of interest" description="Disordered" evidence="3">
    <location>
        <begin position="505"/>
        <end position="526"/>
    </location>
</feature>
<dbReference type="InterPro" id="IPR001611">
    <property type="entry name" value="Leu-rich_rpt"/>
</dbReference>
<dbReference type="Pfam" id="PF13855">
    <property type="entry name" value="LRR_8"/>
    <property type="match status" value="2"/>
</dbReference>
<dbReference type="SMART" id="SM00369">
    <property type="entry name" value="LRR_TYP"/>
    <property type="match status" value="5"/>
</dbReference>
<evidence type="ECO:0000259" key="4">
    <source>
        <dbReference type="PROSITE" id="PS50021"/>
    </source>
</evidence>
<keyword evidence="2" id="KW-0677">Repeat</keyword>
<feature type="region of interest" description="Disordered" evidence="3">
    <location>
        <begin position="327"/>
        <end position="349"/>
    </location>
</feature>
<dbReference type="FunFam" id="3.80.10.10:FF:000007">
    <property type="entry name" value="Leucine-rich repeat and calponin homology domain-containing protein 1 isoform 3"/>
    <property type="match status" value="1"/>
</dbReference>
<reference evidence="5" key="3">
    <citation type="submission" date="2025-09" db="UniProtKB">
        <authorList>
            <consortium name="Ensembl"/>
        </authorList>
    </citation>
    <scope>IDENTIFICATION</scope>
</reference>
<accession>A0A8C3B8A6</accession>
<dbReference type="PANTHER" id="PTHR48051">
    <property type="match status" value="1"/>
</dbReference>
<dbReference type="GO" id="GO:0005737">
    <property type="term" value="C:cytoplasm"/>
    <property type="evidence" value="ECO:0007669"/>
    <property type="project" value="TreeGrafter"/>
</dbReference>
<dbReference type="SMART" id="SM00364">
    <property type="entry name" value="LRR_BAC"/>
    <property type="match status" value="4"/>
</dbReference>
<dbReference type="SMART" id="SM00033">
    <property type="entry name" value="CH"/>
    <property type="match status" value="1"/>
</dbReference>
<reference evidence="5" key="1">
    <citation type="submission" date="2018-09" db="EMBL/GenBank/DDBJ databases">
        <title>Common duck and Muscovy duck high density SNP chip.</title>
        <authorList>
            <person name="Vignal A."/>
            <person name="Thebault N."/>
            <person name="Warren W.C."/>
        </authorList>
    </citation>
    <scope>NUCLEOTIDE SEQUENCE [LARGE SCALE GENOMIC DNA]</scope>
</reference>